<dbReference type="AlphaFoldDB" id="A0A9J6BRZ1"/>
<dbReference type="GO" id="GO:0005879">
    <property type="term" value="C:axonemal microtubule"/>
    <property type="evidence" value="ECO:0007669"/>
    <property type="project" value="InterPro"/>
</dbReference>
<dbReference type="GO" id="GO:0035082">
    <property type="term" value="P:axoneme assembly"/>
    <property type="evidence" value="ECO:0007669"/>
    <property type="project" value="InterPro"/>
</dbReference>
<keyword evidence="8" id="KW-1185">Reference proteome</keyword>
<keyword evidence="3" id="KW-0963">Cytoplasm</keyword>
<organism evidence="7 8">
    <name type="scientific">Polypedilum vanderplanki</name>
    <name type="common">Sleeping chironomid midge</name>
    <dbReference type="NCBI Taxonomy" id="319348"/>
    <lineage>
        <taxon>Eukaryota</taxon>
        <taxon>Metazoa</taxon>
        <taxon>Ecdysozoa</taxon>
        <taxon>Arthropoda</taxon>
        <taxon>Hexapoda</taxon>
        <taxon>Insecta</taxon>
        <taxon>Pterygota</taxon>
        <taxon>Neoptera</taxon>
        <taxon>Endopterygota</taxon>
        <taxon>Diptera</taxon>
        <taxon>Nematocera</taxon>
        <taxon>Chironomoidea</taxon>
        <taxon>Chironomidae</taxon>
        <taxon>Chironominae</taxon>
        <taxon>Polypedilum</taxon>
        <taxon>Polypedilum</taxon>
    </lineage>
</organism>
<dbReference type="PANTHER" id="PTHR20899">
    <property type="entry name" value="PIERCE HOMOLOG"/>
    <property type="match status" value="1"/>
</dbReference>
<comment type="caution">
    <text evidence="7">The sequence shown here is derived from an EMBL/GenBank/DDBJ whole genome shotgun (WGS) entry which is preliminary data.</text>
</comment>
<keyword evidence="5" id="KW-0966">Cell projection</keyword>
<dbReference type="Pfam" id="PF14892">
    <property type="entry name" value="PIRC1_2"/>
    <property type="match status" value="1"/>
</dbReference>
<protein>
    <submittedName>
        <fullName evidence="7">Uncharacterized protein</fullName>
    </submittedName>
</protein>
<name>A0A9J6BRZ1_POLVA</name>
<evidence type="ECO:0000256" key="5">
    <source>
        <dbReference type="ARBA" id="ARBA00023273"/>
    </source>
</evidence>
<dbReference type="InterPro" id="IPR026507">
    <property type="entry name" value="PIRC1/2"/>
</dbReference>
<comment type="subcellular location">
    <subcellularLocation>
        <location evidence="1">Cell projection</location>
        <location evidence="1">Cilium</location>
    </subcellularLocation>
    <subcellularLocation>
        <location evidence="2">Cytoplasm</location>
        <location evidence="2">Cytoskeleton</location>
    </subcellularLocation>
</comment>
<proteinExistence type="inferred from homology"/>
<comment type="similarity">
    <text evidence="6">Belongs to the PIERCE1 family.</text>
</comment>
<evidence type="ECO:0000313" key="8">
    <source>
        <dbReference type="Proteomes" id="UP001107558"/>
    </source>
</evidence>
<evidence type="ECO:0000256" key="2">
    <source>
        <dbReference type="ARBA" id="ARBA00004245"/>
    </source>
</evidence>
<keyword evidence="4" id="KW-0206">Cytoskeleton</keyword>
<evidence type="ECO:0000313" key="7">
    <source>
        <dbReference type="EMBL" id="KAG5672644.1"/>
    </source>
</evidence>
<gene>
    <name evidence="7" type="ORF">PVAND_002757</name>
</gene>
<sequence length="110" mass="12831">MVMDDTTDKYCNYKTTDCAVNTRDLYKGLNLPKRFECPYAFSGYGIQRETKNVMYKTTSNDYGYYTPAPHTVPSRYFPLNQQFSSHLAATGMYRNYSLNTSFDKPFCNQF</sequence>
<dbReference type="OrthoDB" id="546383at2759"/>
<evidence type="ECO:0000256" key="4">
    <source>
        <dbReference type="ARBA" id="ARBA00023212"/>
    </source>
</evidence>
<accession>A0A9J6BRZ1</accession>
<reference evidence="7" key="1">
    <citation type="submission" date="2021-03" db="EMBL/GenBank/DDBJ databases">
        <title>Chromosome level genome of the anhydrobiotic midge Polypedilum vanderplanki.</title>
        <authorList>
            <person name="Yoshida Y."/>
            <person name="Kikawada T."/>
            <person name="Gusev O."/>
        </authorList>
    </citation>
    <scope>NUCLEOTIDE SEQUENCE</scope>
    <source>
        <strain evidence="7">NIAS01</strain>
        <tissue evidence="7">Whole body or cell culture</tissue>
    </source>
</reference>
<evidence type="ECO:0000256" key="3">
    <source>
        <dbReference type="ARBA" id="ARBA00022490"/>
    </source>
</evidence>
<evidence type="ECO:0000256" key="1">
    <source>
        <dbReference type="ARBA" id="ARBA00004138"/>
    </source>
</evidence>
<dbReference type="EMBL" id="JADBJN010000003">
    <property type="protein sequence ID" value="KAG5672644.1"/>
    <property type="molecule type" value="Genomic_DNA"/>
</dbReference>
<evidence type="ECO:0000256" key="6">
    <source>
        <dbReference type="ARBA" id="ARBA00038014"/>
    </source>
</evidence>
<dbReference type="PANTHER" id="PTHR20899:SF1">
    <property type="entry name" value="PIERCER OF MICROTUBULE WALL 1 PROTEIN"/>
    <property type="match status" value="1"/>
</dbReference>
<dbReference type="Proteomes" id="UP001107558">
    <property type="component" value="Chromosome 3"/>
</dbReference>